<dbReference type="CDD" id="cd16936">
    <property type="entry name" value="HATPase_RsbW-like"/>
    <property type="match status" value="1"/>
</dbReference>
<accession>A0A918NKM8</accession>
<dbReference type="InterPro" id="IPR050267">
    <property type="entry name" value="Anti-sigma-factor_SerPK"/>
</dbReference>
<dbReference type="Pfam" id="PF13581">
    <property type="entry name" value="HATPase_c_2"/>
    <property type="match status" value="1"/>
</dbReference>
<dbReference type="PANTHER" id="PTHR35526">
    <property type="entry name" value="ANTI-SIGMA-F FACTOR RSBW-RELATED"/>
    <property type="match status" value="1"/>
</dbReference>
<dbReference type="InterPro" id="IPR003594">
    <property type="entry name" value="HATPase_dom"/>
</dbReference>
<evidence type="ECO:0000313" key="4">
    <source>
        <dbReference type="EMBL" id="GGX76031.1"/>
    </source>
</evidence>
<evidence type="ECO:0000313" key="5">
    <source>
        <dbReference type="Proteomes" id="UP000619244"/>
    </source>
</evidence>
<evidence type="ECO:0000259" key="3">
    <source>
        <dbReference type="Pfam" id="PF13581"/>
    </source>
</evidence>
<dbReference type="Gene3D" id="3.30.565.10">
    <property type="entry name" value="Histidine kinase-like ATPase, C-terminal domain"/>
    <property type="match status" value="1"/>
</dbReference>
<protein>
    <recommendedName>
        <fullName evidence="3">Histidine kinase/HSP90-like ATPase domain-containing protein</fullName>
    </recommendedName>
</protein>
<dbReference type="PANTHER" id="PTHR35526:SF3">
    <property type="entry name" value="ANTI-SIGMA-F FACTOR RSBW"/>
    <property type="match status" value="1"/>
</dbReference>
<feature type="region of interest" description="Disordered" evidence="2">
    <location>
        <begin position="1"/>
        <end position="78"/>
    </location>
</feature>
<reference evidence="4" key="2">
    <citation type="submission" date="2020-09" db="EMBL/GenBank/DDBJ databases">
        <authorList>
            <person name="Sun Q."/>
            <person name="Ohkuma M."/>
        </authorList>
    </citation>
    <scope>NUCLEOTIDE SEQUENCE</scope>
    <source>
        <strain evidence="4">JCM 4790</strain>
    </source>
</reference>
<organism evidence="4 5">
    <name type="scientific">Streptomyces minutiscleroticus</name>
    <dbReference type="NCBI Taxonomy" id="68238"/>
    <lineage>
        <taxon>Bacteria</taxon>
        <taxon>Bacillati</taxon>
        <taxon>Actinomycetota</taxon>
        <taxon>Actinomycetes</taxon>
        <taxon>Kitasatosporales</taxon>
        <taxon>Streptomycetaceae</taxon>
        <taxon>Streptomyces</taxon>
    </lineage>
</organism>
<gene>
    <name evidence="4" type="ORF">GCM10010358_33040</name>
</gene>
<feature type="domain" description="Histidine kinase/HSP90-like ATPase" evidence="3">
    <location>
        <begin position="90"/>
        <end position="208"/>
    </location>
</feature>
<dbReference type="InterPro" id="IPR036890">
    <property type="entry name" value="HATPase_C_sf"/>
</dbReference>
<feature type="compositionally biased region" description="Basic and acidic residues" evidence="2">
    <location>
        <begin position="37"/>
        <end position="57"/>
    </location>
</feature>
<dbReference type="Proteomes" id="UP000619244">
    <property type="component" value="Unassembled WGS sequence"/>
</dbReference>
<dbReference type="GO" id="GO:0004674">
    <property type="term" value="F:protein serine/threonine kinase activity"/>
    <property type="evidence" value="ECO:0007669"/>
    <property type="project" value="UniProtKB-KW"/>
</dbReference>
<keyword evidence="1" id="KW-0808">Transferase</keyword>
<feature type="compositionally biased region" description="Low complexity" evidence="2">
    <location>
        <begin position="230"/>
        <end position="243"/>
    </location>
</feature>
<name>A0A918NKM8_9ACTN</name>
<comment type="caution">
    <text evidence="4">The sequence shown here is derived from an EMBL/GenBank/DDBJ whole genome shotgun (WGS) entry which is preliminary data.</text>
</comment>
<feature type="compositionally biased region" description="Basic residues" evidence="2">
    <location>
        <begin position="1"/>
        <end position="11"/>
    </location>
</feature>
<dbReference type="RefSeq" id="WP_190190991.1">
    <property type="nucleotide sequence ID" value="NZ_BMVU01000013.1"/>
</dbReference>
<evidence type="ECO:0000256" key="2">
    <source>
        <dbReference type="SAM" id="MobiDB-lite"/>
    </source>
</evidence>
<keyword evidence="5" id="KW-1185">Reference proteome</keyword>
<evidence type="ECO:0000256" key="1">
    <source>
        <dbReference type="ARBA" id="ARBA00022527"/>
    </source>
</evidence>
<dbReference type="AlphaFoldDB" id="A0A918NKM8"/>
<reference evidence="4" key="1">
    <citation type="journal article" date="2014" name="Int. J. Syst. Evol. Microbiol.">
        <title>Complete genome sequence of Corynebacterium casei LMG S-19264T (=DSM 44701T), isolated from a smear-ripened cheese.</title>
        <authorList>
            <consortium name="US DOE Joint Genome Institute (JGI-PGF)"/>
            <person name="Walter F."/>
            <person name="Albersmeier A."/>
            <person name="Kalinowski J."/>
            <person name="Ruckert C."/>
        </authorList>
    </citation>
    <scope>NUCLEOTIDE SEQUENCE</scope>
    <source>
        <strain evidence="4">JCM 4790</strain>
    </source>
</reference>
<dbReference type="SUPFAM" id="SSF55874">
    <property type="entry name" value="ATPase domain of HSP90 chaperone/DNA topoisomerase II/histidine kinase"/>
    <property type="match status" value="1"/>
</dbReference>
<sequence>MTAPGAHHRPSPSRTPRPHGADDRPPRGSGAPSPYGADDRPPHGPDGRAARGGDEGRGAGTRRPGGTGPDGSAAPSAAGRDGAVLCTAVAACPSQAAFVRRRVAAYLTCLGADPGRRDDAVLAADELFANAVRHGGAGPDDTVTVVVERTGDALRVTVADRSPLLPCPRRADAADERGRGLAIVAALADDWGISPPETGGTGKRVWFTLGLREPGRDAAAGARAEEEPGRPAAPGPARAAADAWGPSPGTPYGAL</sequence>
<dbReference type="EMBL" id="BMVU01000013">
    <property type="protein sequence ID" value="GGX76031.1"/>
    <property type="molecule type" value="Genomic_DNA"/>
</dbReference>
<keyword evidence="1" id="KW-0418">Kinase</keyword>
<feature type="region of interest" description="Disordered" evidence="2">
    <location>
        <begin position="216"/>
        <end position="255"/>
    </location>
</feature>
<proteinExistence type="predicted"/>
<keyword evidence="1" id="KW-0723">Serine/threonine-protein kinase</keyword>